<name>A0A0N4V3C3_ENTVE</name>
<reference evidence="2 3" key="2">
    <citation type="submission" date="2018-10" db="EMBL/GenBank/DDBJ databases">
        <authorList>
            <consortium name="Pathogen Informatics"/>
        </authorList>
    </citation>
    <scope>NUCLEOTIDE SEQUENCE [LARGE SCALE GENOMIC DNA]</scope>
</reference>
<protein>
    <submittedName>
        <fullName evidence="4">Xin actin-binding repeat-containing protein 2</fullName>
    </submittedName>
</protein>
<keyword evidence="3" id="KW-1185">Reference proteome</keyword>
<feature type="compositionally biased region" description="Basic and acidic residues" evidence="1">
    <location>
        <begin position="464"/>
        <end position="473"/>
    </location>
</feature>
<feature type="compositionally biased region" description="Polar residues" evidence="1">
    <location>
        <begin position="545"/>
        <end position="556"/>
    </location>
</feature>
<evidence type="ECO:0000313" key="3">
    <source>
        <dbReference type="Proteomes" id="UP000274131"/>
    </source>
</evidence>
<dbReference type="EMBL" id="UXUI01007806">
    <property type="protein sequence ID" value="VDD89502.1"/>
    <property type="molecule type" value="Genomic_DNA"/>
</dbReference>
<dbReference type="Proteomes" id="UP000274131">
    <property type="component" value="Unassembled WGS sequence"/>
</dbReference>
<proteinExistence type="predicted"/>
<dbReference type="WBParaSite" id="EVEC_0000454501-mRNA-1">
    <property type="protein sequence ID" value="EVEC_0000454501-mRNA-1"/>
    <property type="gene ID" value="EVEC_0000454501"/>
</dbReference>
<evidence type="ECO:0000313" key="4">
    <source>
        <dbReference type="WBParaSite" id="EVEC_0000454501-mRNA-1"/>
    </source>
</evidence>
<feature type="region of interest" description="Disordered" evidence="1">
    <location>
        <begin position="452"/>
        <end position="473"/>
    </location>
</feature>
<gene>
    <name evidence="2" type="ORF">EVEC_LOCUS4253</name>
</gene>
<sequence length="1365" mass="153996">MNFWRFRGTATQEYCLGECESVSKLGGADGGGKEMKRFFWHWENLSVGIELSEIGCLITVSLVKVGLNLTHVVSTTTKHTADGQPIISGVTKDGALLHSGIFQSSGRLETATIITTTTTTYKSYENTGKYVAKENITSPEAATNGLKEKDAKRQTKPLTKKRSFENIDNYNHYSGSIVNMSKAREIVGEPIENIVHLYHSGHSLPHLEVEEQNIEEEVSSIIARISQTIKKGHESGAPKRETALKHKVQSVRESKDQQNLQRILQQLQNTVEKNGNQGKEVTSEQHLQEQVNEIHTTNYFSNLAVYQMTALKGEESIIDQEESNRNLPKKKTIDTLQSLADKLNCCQRKANVTYDYPQPEQYTESTEHLRIAKEINAQPLFHFVTVVRNTGAQVQQQLEAAKEEAVEVGNGFKRQSAERCQTVVKGTRLHQNLQTHESSLSSFERDELEHFAQNRGENSEEEGTERGQGKRQKIESDFSWLLSKNAPKNGSSKPPFYKGTFEGLSLEKELPVEPLSKYVAVLKQGGNQPNVYYSRRVDDHETLQETDLSQTPQPNKVKSHGMISETPDYTDCIGPNEERRSELCRKHPADSKCGPSYTSYAHKNTMQNQHNIEFSPIHDPVTVRHTGDNCDNPNLETFLERIVFTDDRVMTMRNSHELNYNQLNSASVTESDSAPPGVPKTEIHDEKLCSQPLVFQSRRSYNPQVYNTRNREQEIQSAEATITDVSPEQYTLTEKTTTNAQNGGPKSVFLQAELNHACTYNSPDLNISVPKEHSPHRTNASQSILLHNQTATAAFLHPAATEPDRTPMLFQRETQINSHQFITFLPHELSPEPLSSHVNVYHPGISRVVPNHERTAGVRRPRELEGNLADLVTYKSEDSPYPRSKAYAVNLSLMPLKKELEHMPIHQVVDLHHSGTYDYLPQKSAPEPTLHKEKREPLPVFKSKSFPGTQRVLQALEGETVAFAIIPRTFLSHELSQDPLSSAVDEYHSGISAVPVPEERRKGVGKLREFDENFADLVTFRTNEGAYSRSEPYLGDVSCLSVEIELEHLPLKMLADEYHSGTSCYFLRKSPTEPPVIQEKEEPVLLSKYQAIAGTQRVLESFTREKVVFDIISRTSLSNELSLQPISSEVNVYHSGISIAILPKDRRKGVGTRQEFQEKLPEVLTFGGSESAYPRSEAYLGDTRFLPVGADLEHMPIHKVADVYHSGTYDYLSQKPLVDITVFKRKEEPISILKHEPVTASQWVPEAFKGDGIPFDIIQRTLLSNELCPEPLSSQVHVYHSGISYVTVPEERRKGLGRLGEFEEKLADLVFFRTSEGVYPRSQPYLNDVHFLQLNAELQHKPIHQVVVVYHTGTYDYLPEKSVIE</sequence>
<evidence type="ECO:0000256" key="1">
    <source>
        <dbReference type="SAM" id="MobiDB-lite"/>
    </source>
</evidence>
<reference evidence="4" key="1">
    <citation type="submission" date="2017-02" db="UniProtKB">
        <authorList>
            <consortium name="WormBaseParasite"/>
        </authorList>
    </citation>
    <scope>IDENTIFICATION</scope>
</reference>
<organism evidence="4">
    <name type="scientific">Enterobius vermicularis</name>
    <name type="common">Human pinworm</name>
    <dbReference type="NCBI Taxonomy" id="51028"/>
    <lineage>
        <taxon>Eukaryota</taxon>
        <taxon>Metazoa</taxon>
        <taxon>Ecdysozoa</taxon>
        <taxon>Nematoda</taxon>
        <taxon>Chromadorea</taxon>
        <taxon>Rhabditida</taxon>
        <taxon>Spirurina</taxon>
        <taxon>Oxyuridomorpha</taxon>
        <taxon>Oxyuroidea</taxon>
        <taxon>Oxyuridae</taxon>
        <taxon>Enterobius</taxon>
    </lineage>
</organism>
<accession>A0A0N4V3C3</accession>
<dbReference type="STRING" id="51028.A0A0N4V3C3"/>
<feature type="region of interest" description="Disordered" evidence="1">
    <location>
        <begin position="665"/>
        <end position="684"/>
    </location>
</feature>
<evidence type="ECO:0000313" key="2">
    <source>
        <dbReference type="EMBL" id="VDD89502.1"/>
    </source>
</evidence>
<feature type="region of interest" description="Disordered" evidence="1">
    <location>
        <begin position="544"/>
        <end position="568"/>
    </location>
</feature>